<feature type="compositionally biased region" description="Polar residues" evidence="1">
    <location>
        <begin position="15"/>
        <end position="29"/>
    </location>
</feature>
<sequence>GGNANTPITAHKQHTQSGPQNLYLQRNTDAPISLSAPNAAAPGGTVTSGFGVDEGGYLTVDGKRAFGVDGGEGVRKVYYLGDGDGGKLEGVGLWVKECKGC</sequence>
<keyword evidence="3" id="KW-1185">Reference proteome</keyword>
<evidence type="ECO:0000313" key="3">
    <source>
        <dbReference type="Proteomes" id="UP000247810"/>
    </source>
</evidence>
<organism evidence="2 3">
    <name type="scientific">Aspergillus ellipticus CBS 707.79</name>
    <dbReference type="NCBI Taxonomy" id="1448320"/>
    <lineage>
        <taxon>Eukaryota</taxon>
        <taxon>Fungi</taxon>
        <taxon>Dikarya</taxon>
        <taxon>Ascomycota</taxon>
        <taxon>Pezizomycotina</taxon>
        <taxon>Eurotiomycetes</taxon>
        <taxon>Eurotiomycetidae</taxon>
        <taxon>Eurotiales</taxon>
        <taxon>Aspergillaceae</taxon>
        <taxon>Aspergillus</taxon>
        <taxon>Aspergillus subgen. Circumdati</taxon>
    </lineage>
</organism>
<evidence type="ECO:0000313" key="2">
    <source>
        <dbReference type="EMBL" id="PYH89476.1"/>
    </source>
</evidence>
<dbReference type="EMBL" id="KZ826027">
    <property type="protein sequence ID" value="PYH89476.1"/>
    <property type="molecule type" value="Genomic_DNA"/>
</dbReference>
<proteinExistence type="predicted"/>
<name>A0A319CW21_9EURO</name>
<feature type="non-terminal residue" evidence="2">
    <location>
        <position position="1"/>
    </location>
</feature>
<gene>
    <name evidence="2" type="ORF">BO71DRAFT_336589</name>
</gene>
<accession>A0A319CW21</accession>
<dbReference type="VEuPathDB" id="FungiDB:BO71DRAFT_336589"/>
<dbReference type="Proteomes" id="UP000247810">
    <property type="component" value="Unassembled WGS sequence"/>
</dbReference>
<protein>
    <submittedName>
        <fullName evidence="2">Uncharacterized protein</fullName>
    </submittedName>
</protein>
<evidence type="ECO:0000256" key="1">
    <source>
        <dbReference type="SAM" id="MobiDB-lite"/>
    </source>
</evidence>
<feature type="region of interest" description="Disordered" evidence="1">
    <location>
        <begin position="1"/>
        <end position="29"/>
    </location>
</feature>
<dbReference type="AlphaFoldDB" id="A0A319CW21"/>
<dbReference type="OrthoDB" id="5430620at2759"/>
<reference evidence="2 3" key="1">
    <citation type="submission" date="2018-02" db="EMBL/GenBank/DDBJ databases">
        <title>The genomes of Aspergillus section Nigri reveals drivers in fungal speciation.</title>
        <authorList>
            <consortium name="DOE Joint Genome Institute"/>
            <person name="Vesth T.C."/>
            <person name="Nybo J."/>
            <person name="Theobald S."/>
            <person name="Brandl J."/>
            <person name="Frisvad J.C."/>
            <person name="Nielsen K.F."/>
            <person name="Lyhne E.K."/>
            <person name="Kogle M.E."/>
            <person name="Kuo A."/>
            <person name="Riley R."/>
            <person name="Clum A."/>
            <person name="Nolan M."/>
            <person name="Lipzen A."/>
            <person name="Salamov A."/>
            <person name="Henrissat B."/>
            <person name="Wiebenga A."/>
            <person name="De vries R.P."/>
            <person name="Grigoriev I.V."/>
            <person name="Mortensen U.H."/>
            <person name="Andersen M.R."/>
            <person name="Baker S.E."/>
        </authorList>
    </citation>
    <scope>NUCLEOTIDE SEQUENCE [LARGE SCALE GENOMIC DNA]</scope>
    <source>
        <strain evidence="2 3">CBS 707.79</strain>
    </source>
</reference>